<comment type="caution">
    <text evidence="2">The sequence shown here is derived from an EMBL/GenBank/DDBJ whole genome shotgun (WGS) entry which is preliminary data.</text>
</comment>
<dbReference type="PANTHER" id="PTHR39515">
    <property type="entry name" value="CONSERVED PROTEIN"/>
    <property type="match status" value="1"/>
</dbReference>
<reference evidence="2 3" key="1">
    <citation type="journal article" date="2019" name="Int. J. Syst. Evol. Microbiol.">
        <title>The Global Catalogue of Microorganisms (GCM) 10K type strain sequencing project: providing services to taxonomists for standard genome sequencing and annotation.</title>
        <authorList>
            <consortium name="The Broad Institute Genomics Platform"/>
            <consortium name="The Broad Institute Genome Sequencing Center for Infectious Disease"/>
            <person name="Wu L."/>
            <person name="Ma J."/>
        </authorList>
    </citation>
    <scope>NUCLEOTIDE SEQUENCE [LARGE SCALE GENOMIC DNA]</scope>
    <source>
        <strain evidence="2 3">JCM 14589</strain>
    </source>
</reference>
<dbReference type="Pfam" id="PF01047">
    <property type="entry name" value="MarR"/>
    <property type="match status" value="1"/>
</dbReference>
<dbReference type="EMBL" id="BAAANW010000013">
    <property type="protein sequence ID" value="GAA1570275.1"/>
    <property type="molecule type" value="Genomic_DNA"/>
</dbReference>
<dbReference type="InterPro" id="IPR000835">
    <property type="entry name" value="HTH_MarR-typ"/>
</dbReference>
<evidence type="ECO:0000313" key="3">
    <source>
        <dbReference type="Proteomes" id="UP001500350"/>
    </source>
</evidence>
<evidence type="ECO:0000259" key="1">
    <source>
        <dbReference type="PROSITE" id="PS50995"/>
    </source>
</evidence>
<dbReference type="Gene3D" id="1.10.10.10">
    <property type="entry name" value="Winged helix-like DNA-binding domain superfamily/Winged helix DNA-binding domain"/>
    <property type="match status" value="1"/>
</dbReference>
<dbReference type="PANTHER" id="PTHR39515:SF2">
    <property type="entry name" value="HTH-TYPE TRANSCRIPTIONAL REGULATOR RV0880"/>
    <property type="match status" value="1"/>
</dbReference>
<dbReference type="SMART" id="SM00347">
    <property type="entry name" value="HTH_MARR"/>
    <property type="match status" value="1"/>
</dbReference>
<dbReference type="InterPro" id="IPR036390">
    <property type="entry name" value="WH_DNA-bd_sf"/>
</dbReference>
<protein>
    <submittedName>
        <fullName evidence="2">MarR family transcriptional regulator</fullName>
    </submittedName>
</protein>
<keyword evidence="3" id="KW-1185">Reference proteome</keyword>
<dbReference type="Proteomes" id="UP001500350">
    <property type="component" value="Unassembled WGS sequence"/>
</dbReference>
<feature type="domain" description="HTH marR-type" evidence="1">
    <location>
        <begin position="1"/>
        <end position="136"/>
    </location>
</feature>
<organism evidence="2 3">
    <name type="scientific">Dermacoccus profundi</name>
    <dbReference type="NCBI Taxonomy" id="322602"/>
    <lineage>
        <taxon>Bacteria</taxon>
        <taxon>Bacillati</taxon>
        <taxon>Actinomycetota</taxon>
        <taxon>Actinomycetes</taxon>
        <taxon>Micrococcales</taxon>
        <taxon>Dermacoccaceae</taxon>
        <taxon>Dermacoccus</taxon>
    </lineage>
</organism>
<dbReference type="PRINTS" id="PR00598">
    <property type="entry name" value="HTHMARR"/>
</dbReference>
<name>A0ABN2D4P2_9MICO</name>
<dbReference type="InterPro" id="IPR052526">
    <property type="entry name" value="HTH-type_Bedaq_tolerance"/>
</dbReference>
<proteinExistence type="predicted"/>
<dbReference type="InterPro" id="IPR036388">
    <property type="entry name" value="WH-like_DNA-bd_sf"/>
</dbReference>
<accession>A0ABN2D4P2</accession>
<dbReference type="SUPFAM" id="SSF46785">
    <property type="entry name" value="Winged helix' DNA-binding domain"/>
    <property type="match status" value="1"/>
</dbReference>
<dbReference type="PROSITE" id="PS50995">
    <property type="entry name" value="HTH_MARR_2"/>
    <property type="match status" value="1"/>
</dbReference>
<gene>
    <name evidence="2" type="ORF">GCM10009763_17790</name>
</gene>
<sequence length="148" mass="16106">MDGMTSSRGDHLLLIVARLNRWATRRAQLPAPAAQLRLLSLMNDLGPSRIGDLAVADNSSQPTMTTQVQRLEALGLVSRTADTRDARATLVSMTEAGREVLMEARAARAEVVVPLLEGFTEDELETLDAALDILDRGLTAQRNSNGRR</sequence>
<evidence type="ECO:0000313" key="2">
    <source>
        <dbReference type="EMBL" id="GAA1570275.1"/>
    </source>
</evidence>